<feature type="transmembrane region" description="Helical" evidence="1">
    <location>
        <begin position="426"/>
        <end position="445"/>
    </location>
</feature>
<keyword evidence="1" id="KW-1133">Transmembrane helix</keyword>
<evidence type="ECO:0000313" key="2">
    <source>
        <dbReference type="EMBL" id="UQX88449.1"/>
    </source>
</evidence>
<dbReference type="RefSeq" id="WP_249771957.1">
    <property type="nucleotide sequence ID" value="NZ_CP097332.1"/>
</dbReference>
<keyword evidence="3" id="KW-1185">Reference proteome</keyword>
<name>A0ABY4R063_9ACTN</name>
<organism evidence="2 3">
    <name type="scientific">Jatrophihabitans telluris</name>
    <dbReference type="NCBI Taxonomy" id="2038343"/>
    <lineage>
        <taxon>Bacteria</taxon>
        <taxon>Bacillati</taxon>
        <taxon>Actinomycetota</taxon>
        <taxon>Actinomycetes</taxon>
        <taxon>Jatrophihabitantales</taxon>
        <taxon>Jatrophihabitantaceae</taxon>
        <taxon>Jatrophihabitans</taxon>
    </lineage>
</organism>
<evidence type="ECO:0000313" key="3">
    <source>
        <dbReference type="Proteomes" id="UP001056336"/>
    </source>
</evidence>
<accession>A0ABY4R063</accession>
<feature type="transmembrane region" description="Helical" evidence="1">
    <location>
        <begin position="343"/>
        <end position="359"/>
    </location>
</feature>
<feature type="transmembrane region" description="Helical" evidence="1">
    <location>
        <begin position="398"/>
        <end position="414"/>
    </location>
</feature>
<feature type="transmembrane region" description="Helical" evidence="1">
    <location>
        <begin position="273"/>
        <end position="292"/>
    </location>
</feature>
<protein>
    <submittedName>
        <fullName evidence="2">DUF2142 domain-containing protein</fullName>
    </submittedName>
</protein>
<feature type="transmembrane region" description="Helical" evidence="1">
    <location>
        <begin position="366"/>
        <end position="386"/>
    </location>
</feature>
<dbReference type="EMBL" id="CP097332">
    <property type="protein sequence ID" value="UQX88449.1"/>
    <property type="molecule type" value="Genomic_DNA"/>
</dbReference>
<feature type="transmembrane region" description="Helical" evidence="1">
    <location>
        <begin position="7"/>
        <end position="27"/>
    </location>
</feature>
<dbReference type="Pfam" id="PF09913">
    <property type="entry name" value="DUF2142"/>
    <property type="match status" value="1"/>
</dbReference>
<proteinExistence type="predicted"/>
<keyword evidence="1" id="KW-0472">Membrane</keyword>
<feature type="transmembrane region" description="Helical" evidence="1">
    <location>
        <begin position="473"/>
        <end position="500"/>
    </location>
</feature>
<evidence type="ECO:0000256" key="1">
    <source>
        <dbReference type="SAM" id="Phobius"/>
    </source>
</evidence>
<dbReference type="InterPro" id="IPR018674">
    <property type="entry name" value="DUF2142_membrane"/>
</dbReference>
<keyword evidence="1" id="KW-0812">Transmembrane</keyword>
<dbReference type="Proteomes" id="UP001056336">
    <property type="component" value="Chromosome"/>
</dbReference>
<sequence>MRRLRVWALPVAVALFYVAYLLCWSVTNPPFASPDEGAHYLRAIGVAQGHLRDTPKPYLTVRQAHVSSETMLHWLNQATTVVSVPRGMVTSGWTCEIHGLAHAASCLASARPSGSVQLLRTPVGNYQPMPYLAPALAMSHVHTAFAALLSARLVAAATCAVFLVLTVALSWTGEAWSLVGPSAAVTPMVLFTSASLNPSGLEIATALAWPAGLLALARFGHPPAWMWWASGAAGVALALSRTPGPVWVVLDLAVVAALTTGRGSHSFARDNRAAIAVTASAVFGAVVLNRVWEARYGSHLGATSAAIVRHLPGQAHVLPSLAEQLVGRFGWLDVGLPHVLVDTWQWGVVALVVIALSVASGRQRLVLTATILLVLAVTVTLASALITGTGYAVQGRHILPIAVLIPLVAGELARRNLGRLPTMMRMTIPAVVTVGALALNLLAWYGNARRYAVGIHGSLLFVLHEKWQPPLGWYPWLAIVVVATLAASAAAALGVVTGFVQAGPGDQLVKTAG</sequence>
<gene>
    <name evidence="2" type="ORF">M6D93_00240</name>
</gene>
<reference evidence="2" key="1">
    <citation type="journal article" date="2018" name="Int. J. Syst. Evol. Microbiol.">
        <title>Jatrophihabitans telluris sp. nov., isolated from sediment soil of lava forest wetlands and the emended description of the genus Jatrophihabitans.</title>
        <authorList>
            <person name="Lee K.C."/>
            <person name="Suh M.K."/>
            <person name="Eom M.K."/>
            <person name="Kim K.K."/>
            <person name="Kim J.S."/>
            <person name="Kim D.S."/>
            <person name="Ko S.H."/>
            <person name="Shin Y.K."/>
            <person name="Lee J.S."/>
        </authorList>
    </citation>
    <scope>NUCLEOTIDE SEQUENCE</scope>
    <source>
        <strain evidence="2">N237</strain>
    </source>
</reference>
<reference evidence="2" key="2">
    <citation type="submission" date="2022-05" db="EMBL/GenBank/DDBJ databases">
        <authorList>
            <person name="Kim J.-S."/>
            <person name="Lee K."/>
            <person name="Suh M."/>
            <person name="Eom M."/>
            <person name="Kim J.-S."/>
            <person name="Kim D.-S."/>
            <person name="Ko S.-H."/>
            <person name="Shin Y."/>
            <person name="Lee J.-S."/>
        </authorList>
    </citation>
    <scope>NUCLEOTIDE SEQUENCE</scope>
    <source>
        <strain evidence="2">N237</strain>
    </source>
</reference>